<feature type="region of interest" description="Disordered" evidence="1">
    <location>
        <begin position="350"/>
        <end position="417"/>
    </location>
</feature>
<evidence type="ECO:0000313" key="2">
    <source>
        <dbReference type="EMBL" id="CAD6192529.1"/>
    </source>
</evidence>
<proteinExistence type="predicted"/>
<name>A0A8S1H8Y5_9PELO</name>
<comment type="caution">
    <text evidence="2">The sequence shown here is derived from an EMBL/GenBank/DDBJ whole genome shotgun (WGS) entry which is preliminary data.</text>
</comment>
<sequence length="434" mass="48653">MPRAKVQIPAFLYQWGDEEESMDHKMNLSEALASPQQEIVVDDDGQLLSEATNAIHSAPPPLHCSDTEMAVVKIFAYLESHSGGPDEIADLTTQQITKLIRELIPSTNVVGICPDDRRRFEASAVSNAEFKSRMVTANFISTIYSNMQMADLERARRKDQEKHRQLSNTATRTSVLPDVYIDKLRLALLNEKNYIVEIPSENNLRVSLLKVFACATMRNTDLFGFTRRAVLYTLRSIVPVHRRHQYTHLHSIARSTKYQQLPAEFFNKIADLAFACASLNTCNAALAVAIKSKLTAEVSATASKYFENMRRLYRVHSTDETLDEYYKKEGEMDRQYNRAAPLQSIRVAARRAPSSVGVSKPEPSTPSRSVTVHTTQNDQVNGAVNEGEADSSAAEQPNDDEEMFEEYAPAEAGSQDELVGALNEYFSEEGNDFK</sequence>
<feature type="compositionally biased region" description="Polar residues" evidence="1">
    <location>
        <begin position="365"/>
        <end position="382"/>
    </location>
</feature>
<reference evidence="2" key="1">
    <citation type="submission" date="2020-10" db="EMBL/GenBank/DDBJ databases">
        <authorList>
            <person name="Kikuchi T."/>
        </authorList>
    </citation>
    <scope>NUCLEOTIDE SEQUENCE</scope>
    <source>
        <strain evidence="2">NKZ352</strain>
    </source>
</reference>
<evidence type="ECO:0000256" key="1">
    <source>
        <dbReference type="SAM" id="MobiDB-lite"/>
    </source>
</evidence>
<dbReference type="EMBL" id="CAJGYM010000028">
    <property type="protein sequence ID" value="CAD6192529.1"/>
    <property type="molecule type" value="Genomic_DNA"/>
</dbReference>
<dbReference type="AlphaFoldDB" id="A0A8S1H8Y5"/>
<gene>
    <name evidence="2" type="ORF">CAUJ_LOCUS8448</name>
</gene>
<keyword evidence="3" id="KW-1185">Reference proteome</keyword>
<organism evidence="2 3">
    <name type="scientific">Caenorhabditis auriculariae</name>
    <dbReference type="NCBI Taxonomy" id="2777116"/>
    <lineage>
        <taxon>Eukaryota</taxon>
        <taxon>Metazoa</taxon>
        <taxon>Ecdysozoa</taxon>
        <taxon>Nematoda</taxon>
        <taxon>Chromadorea</taxon>
        <taxon>Rhabditida</taxon>
        <taxon>Rhabditina</taxon>
        <taxon>Rhabditomorpha</taxon>
        <taxon>Rhabditoidea</taxon>
        <taxon>Rhabditidae</taxon>
        <taxon>Peloderinae</taxon>
        <taxon>Caenorhabditis</taxon>
    </lineage>
</organism>
<protein>
    <submittedName>
        <fullName evidence="2">Uncharacterized protein</fullName>
    </submittedName>
</protein>
<evidence type="ECO:0000313" key="3">
    <source>
        <dbReference type="Proteomes" id="UP000835052"/>
    </source>
</evidence>
<accession>A0A8S1H8Y5</accession>
<dbReference type="Proteomes" id="UP000835052">
    <property type="component" value="Unassembled WGS sequence"/>
</dbReference>